<dbReference type="FunCoup" id="A0A1U8A930">
    <property type="interactions" value="1636"/>
</dbReference>
<dbReference type="Pfam" id="PF25245">
    <property type="entry name" value="TPR_At1g68980"/>
    <property type="match status" value="1"/>
</dbReference>
<evidence type="ECO:0000313" key="6">
    <source>
        <dbReference type="RefSeq" id="XP_010258062.1"/>
    </source>
</evidence>
<dbReference type="InterPro" id="IPR002885">
    <property type="entry name" value="PPR_rpt"/>
</dbReference>
<evidence type="ECO:0000259" key="4">
    <source>
        <dbReference type="Pfam" id="PF25245"/>
    </source>
</evidence>
<feature type="domain" description="At1g68980-like TPR repeats" evidence="4">
    <location>
        <begin position="52"/>
        <end position="206"/>
    </location>
</feature>
<dbReference type="STRING" id="4432.A0A1U8A930"/>
<keyword evidence="5" id="KW-1185">Reference proteome</keyword>
<dbReference type="eggNOG" id="ENOG502QSBB">
    <property type="taxonomic scope" value="Eukaryota"/>
</dbReference>
<dbReference type="OMA" id="KCANTAA"/>
<dbReference type="OrthoDB" id="651467at2759"/>
<sequence length="651" mass="72640">MWRRSISLPLQRPFSTSPEIQTLYSFLQPSVFALKKTPLPPPKPPESTPLPLTQEHKTALESSLLASLDNRDTDEAWKSFKILTSNSAFPSKHLSNSLITHLSSLKDLHNLKRAFASVIFLLEKNPEVLSLETIETLLHAIKSANIAAPAFALTKSMFKNRFFPPFSLWGDVLIEISRKNGTFAAFLQVFNQNCRIALDEKLDSMKPGLGACNAALEGCCCHLESVSDADSVVETMSVLGVWPNESSFGFLAYLYALKGLEDKIIELEKLMGEFGFSSKSKFYSNLIHGYVKSGNLESVSATILRSLQGGDTQDSNFGEETYSAVLNGFLRDGGAKGLAKLIIEAQKLESSSIRADGSVGFGIVNACVNLGLLDKAHSILDEMNAQGGSVGLGVYVSILKAYCKEHRTTEAAHLVMEITASGLQLDAGCYDTLIEASMASQDFQSAFSLYRDMCEARIPDLKSSYLTIMTGLTENHRPELMAAFLDEVVEDPRIEVGTHDWNSIIHAFCKVGRLEDARRTFRRMVFLQFEPNEQTYLSLINGYTTAEKYFSVLILWTEVRKRISTETEKGIKFDHSLVDAFLYALVKGGFFDAVMQVVEKAQEMKIFVDKWKYKQAFMETHKKLKVAKLRKRNFRKMEALVAFKNWAGLNA</sequence>
<accession>A0A1U8A930</accession>
<feature type="repeat" description="PPR" evidence="3">
    <location>
        <begin position="497"/>
        <end position="531"/>
    </location>
</feature>
<name>A0A1U8A930_NELNU</name>
<dbReference type="Gene3D" id="1.25.40.10">
    <property type="entry name" value="Tetratricopeptide repeat domain"/>
    <property type="match status" value="3"/>
</dbReference>
<dbReference type="InterPro" id="IPR011990">
    <property type="entry name" value="TPR-like_helical_dom_sf"/>
</dbReference>
<evidence type="ECO:0000256" key="1">
    <source>
        <dbReference type="ARBA" id="ARBA00007626"/>
    </source>
</evidence>
<evidence type="ECO:0000256" key="2">
    <source>
        <dbReference type="ARBA" id="ARBA00022737"/>
    </source>
</evidence>
<dbReference type="Proteomes" id="UP000189703">
    <property type="component" value="Unplaced"/>
</dbReference>
<gene>
    <name evidence="6" type="primary">LOC104597954</name>
</gene>
<organism evidence="5 6">
    <name type="scientific">Nelumbo nucifera</name>
    <name type="common">Sacred lotus</name>
    <dbReference type="NCBI Taxonomy" id="4432"/>
    <lineage>
        <taxon>Eukaryota</taxon>
        <taxon>Viridiplantae</taxon>
        <taxon>Streptophyta</taxon>
        <taxon>Embryophyta</taxon>
        <taxon>Tracheophyta</taxon>
        <taxon>Spermatophyta</taxon>
        <taxon>Magnoliopsida</taxon>
        <taxon>Proteales</taxon>
        <taxon>Nelumbonaceae</taxon>
        <taxon>Nelumbo</taxon>
    </lineage>
</organism>
<dbReference type="InParanoid" id="A0A1U8A930"/>
<dbReference type="GeneID" id="104597954"/>
<dbReference type="Pfam" id="PF01535">
    <property type="entry name" value="PPR"/>
    <property type="match status" value="2"/>
</dbReference>
<proteinExistence type="inferred from homology"/>
<dbReference type="Pfam" id="PF13041">
    <property type="entry name" value="PPR_2"/>
    <property type="match status" value="1"/>
</dbReference>
<dbReference type="NCBIfam" id="TIGR00756">
    <property type="entry name" value="PPR"/>
    <property type="match status" value="1"/>
</dbReference>
<dbReference type="PANTHER" id="PTHR46598:SF2">
    <property type="entry name" value="OS01G0788900 PROTEIN"/>
    <property type="match status" value="1"/>
</dbReference>
<dbReference type="KEGG" id="nnu:104597954"/>
<dbReference type="PROSITE" id="PS51375">
    <property type="entry name" value="PPR"/>
    <property type="match status" value="1"/>
</dbReference>
<comment type="similarity">
    <text evidence="1">Belongs to the PPR family. P subfamily.</text>
</comment>
<dbReference type="AlphaFoldDB" id="A0A1U8A930"/>
<dbReference type="PANTHER" id="PTHR46598">
    <property type="entry name" value="BNAC05G43320D PROTEIN"/>
    <property type="match status" value="1"/>
</dbReference>
<reference evidence="6" key="1">
    <citation type="submission" date="2025-08" db="UniProtKB">
        <authorList>
            <consortium name="RefSeq"/>
        </authorList>
    </citation>
    <scope>IDENTIFICATION</scope>
</reference>
<keyword evidence="2" id="KW-0677">Repeat</keyword>
<protein>
    <submittedName>
        <fullName evidence="6">Pentatricopeptide repeat-containing protein At1g69290-like</fullName>
    </submittedName>
</protein>
<dbReference type="RefSeq" id="XP_010258062.1">
    <property type="nucleotide sequence ID" value="XM_010259760.2"/>
</dbReference>
<dbReference type="InterPro" id="IPR057440">
    <property type="entry name" value="At1g68980-like_TPR"/>
</dbReference>
<evidence type="ECO:0000256" key="3">
    <source>
        <dbReference type="PROSITE-ProRule" id="PRU00708"/>
    </source>
</evidence>
<evidence type="ECO:0000313" key="5">
    <source>
        <dbReference type="Proteomes" id="UP000189703"/>
    </source>
</evidence>